<dbReference type="CDD" id="cd21416">
    <property type="entry name" value="HDC_protein"/>
    <property type="match status" value="1"/>
</dbReference>
<keyword evidence="3" id="KW-1185">Reference proteome</keyword>
<feature type="transmembrane region" description="Helical" evidence="1">
    <location>
        <begin position="282"/>
        <end position="302"/>
    </location>
</feature>
<dbReference type="InterPro" id="IPR049576">
    <property type="entry name" value="HDC-like"/>
</dbReference>
<keyword evidence="1" id="KW-1133">Transmembrane helix</keyword>
<reference evidence="2 3" key="1">
    <citation type="journal article" date="2024" name="Int. J. Mol. Sci.">
        <title>Exploration of Alicyclobacillus spp. Genome in Search of Antibiotic Resistance.</title>
        <authorList>
            <person name="Bucka-Kolendo J."/>
            <person name="Kiousi D.E."/>
            <person name="Dekowska A."/>
            <person name="Mikolajczuk-Szczyrba A."/>
            <person name="Karadedos D.M."/>
            <person name="Michael P."/>
            <person name="Galanis A."/>
            <person name="Sokolowska B."/>
        </authorList>
    </citation>
    <scope>NUCLEOTIDE SEQUENCE [LARGE SCALE GENOMIC DNA]</scope>
    <source>
        <strain evidence="2 3">KKP 3000</strain>
    </source>
</reference>
<comment type="caution">
    <text evidence="2">The sequence shown here is derived from an EMBL/GenBank/DDBJ whole genome shotgun (WGS) entry which is preliminary data.</text>
</comment>
<protein>
    <submittedName>
        <fullName evidence="2">Uncharacterized protein</fullName>
    </submittedName>
</protein>
<feature type="transmembrane region" description="Helical" evidence="1">
    <location>
        <begin position="308"/>
        <end position="330"/>
    </location>
</feature>
<proteinExistence type="predicted"/>
<feature type="transmembrane region" description="Helical" evidence="1">
    <location>
        <begin position="92"/>
        <end position="114"/>
    </location>
</feature>
<name>A0ABV5AB63_9BACL</name>
<feature type="transmembrane region" description="Helical" evidence="1">
    <location>
        <begin position="147"/>
        <end position="169"/>
    </location>
</feature>
<evidence type="ECO:0000313" key="3">
    <source>
        <dbReference type="Proteomes" id="UP001579974"/>
    </source>
</evidence>
<evidence type="ECO:0000313" key="2">
    <source>
        <dbReference type="EMBL" id="MFB5189508.1"/>
    </source>
</evidence>
<organism evidence="2 3">
    <name type="scientific">Alicyclobacillus fastidiosus</name>
    <dbReference type="NCBI Taxonomy" id="392011"/>
    <lineage>
        <taxon>Bacteria</taxon>
        <taxon>Bacillati</taxon>
        <taxon>Bacillota</taxon>
        <taxon>Bacilli</taxon>
        <taxon>Bacillales</taxon>
        <taxon>Alicyclobacillaceae</taxon>
        <taxon>Alicyclobacillus</taxon>
    </lineage>
</organism>
<gene>
    <name evidence="2" type="ORF">KKP3000_002780</name>
</gene>
<dbReference type="Proteomes" id="UP001579974">
    <property type="component" value="Unassembled WGS sequence"/>
</dbReference>
<keyword evidence="1" id="KW-0472">Membrane</keyword>
<feature type="transmembrane region" description="Helical" evidence="1">
    <location>
        <begin position="32"/>
        <end position="49"/>
    </location>
</feature>
<dbReference type="RefSeq" id="WP_275475429.1">
    <property type="nucleotide sequence ID" value="NZ_CP162940.1"/>
</dbReference>
<feature type="transmembrane region" description="Helical" evidence="1">
    <location>
        <begin position="61"/>
        <end position="80"/>
    </location>
</feature>
<feature type="transmembrane region" description="Helical" evidence="1">
    <location>
        <begin position="6"/>
        <end position="25"/>
    </location>
</feature>
<evidence type="ECO:0000256" key="1">
    <source>
        <dbReference type="SAM" id="Phobius"/>
    </source>
</evidence>
<sequence length="407" mass="43169">MLSAPVVSSVIALALLAFSEIISIVTRARVPMLLVALIGYLLLLWLGVFPKSLLENSTLPTVGSLMVCPLIVHMGTLIPLKVIRRQWRAVCINLIGLVIAASLILVVVSLILGYKTAAAGVGPAVGGTIAFLVTSTKLQQLGLSSLIALPALVLAFHSLVGMPLSANLLRRYAKKYVQSTLRSGDLATGKTRHAAALGLSVRPTSLPSPSQLEGASVGKSLIPQKYQTNVTSLFILFVGGALATVLGQYTGINYSLWCLVIGLVGAKVGFYQPRMLERSNAFGLAMVGLIMMILPSMNTVTVKMFVGYLPSILLIIALGIIGLLLGGYVGSKIFKWDPLKGIPVALTATFGFPGDYLICEEVSRSESSDERERQLLFDEILSPMLVGGFTSVTIASIVIASIVMSTL</sequence>
<feature type="transmembrane region" description="Helical" evidence="1">
    <location>
        <begin position="380"/>
        <end position="404"/>
    </location>
</feature>
<feature type="transmembrane region" description="Helical" evidence="1">
    <location>
        <begin position="228"/>
        <end position="246"/>
    </location>
</feature>
<keyword evidence="1" id="KW-0812">Transmembrane</keyword>
<dbReference type="EMBL" id="JBDXSU010000003">
    <property type="protein sequence ID" value="MFB5189508.1"/>
    <property type="molecule type" value="Genomic_DNA"/>
</dbReference>
<accession>A0ABV5AB63</accession>